<dbReference type="Pfam" id="PF04616">
    <property type="entry name" value="Glyco_hydro_43"/>
    <property type="match status" value="1"/>
</dbReference>
<dbReference type="SUPFAM" id="SSF49899">
    <property type="entry name" value="Concanavalin A-like lectins/glucanases"/>
    <property type="match status" value="1"/>
</dbReference>
<sequence>MDVRRAPTYRNPVIDADYSDPDAVRVGDEYWMIASSFNLAPGLPVLRSSDLVHWEHVANALPEVPPTGHFSLPRHGGGVWAPSLRHHDGRFVIVYPDPDHGIFVMTATDPRGPWSTPRALIDGRGLIDPCPLWADDGRAYLVHGWAKSRAGFKNRLTVVEVSADLTRVVGRPRVVIDGEDLDGFSTLEGPKLYQRDGWYWIFAPAGGVETGWQTVFRSRDPYGPYEHRIVLAQGDTEINGPHQGAWVDTPGGEHWFLHFQDRGPIGRVVHLQPMRWTDDGWPEMGMPGPDGVGQPVLRHPSPEGAVEDGPDRRLPYEDDDFTGSLAPSWTWQANPRAAWTAGPADGALRLAAVADDTGDLRLLGHVLSQRMPGQAAVISTTIEASALTGDASRAGLVLLGRDYAWVGVERAGGVVRAVMRASTEPGGAERALTAGVPIDGTLHVRVRTDGAEQAWLGWSTDGRTWIELADAVAFTPGRWIGTHVGLFAAAPLGDGSAGGVATFRPLRTVLDVEIDVEDTAQEAPAA</sequence>
<dbReference type="PANTHER" id="PTHR42812">
    <property type="entry name" value="BETA-XYLOSIDASE"/>
    <property type="match status" value="1"/>
</dbReference>
<comment type="caution">
    <text evidence="6">The sequence shown here is derived from an EMBL/GenBank/DDBJ whole genome shotgun (WGS) entry which is preliminary data.</text>
</comment>
<protein>
    <submittedName>
        <fullName evidence="6">Glycoside hydrolase 43 family protein</fullName>
    </submittedName>
</protein>
<dbReference type="InterPro" id="IPR006710">
    <property type="entry name" value="Glyco_hydro_43"/>
</dbReference>
<accession>A0ABP9LVG8</accession>
<evidence type="ECO:0000313" key="6">
    <source>
        <dbReference type="EMBL" id="GAA5085538.1"/>
    </source>
</evidence>
<organism evidence="6 7">
    <name type="scientific">Microbacterium yannicii</name>
    <dbReference type="NCBI Taxonomy" id="671622"/>
    <lineage>
        <taxon>Bacteria</taxon>
        <taxon>Bacillati</taxon>
        <taxon>Actinomycetota</taxon>
        <taxon>Actinomycetes</taxon>
        <taxon>Micrococcales</taxon>
        <taxon>Microbacteriaceae</taxon>
        <taxon>Microbacterium</taxon>
    </lineage>
</organism>
<dbReference type="InterPro" id="IPR041542">
    <property type="entry name" value="GH43_C2"/>
</dbReference>
<keyword evidence="2 4" id="KW-0378">Hydrolase</keyword>
<dbReference type="Pfam" id="PF17851">
    <property type="entry name" value="GH43_C2"/>
    <property type="match status" value="1"/>
</dbReference>
<dbReference type="InterPro" id="IPR013320">
    <property type="entry name" value="ConA-like_dom_sf"/>
</dbReference>
<evidence type="ECO:0000256" key="1">
    <source>
        <dbReference type="ARBA" id="ARBA00009865"/>
    </source>
</evidence>
<evidence type="ECO:0000256" key="4">
    <source>
        <dbReference type="RuleBase" id="RU361187"/>
    </source>
</evidence>
<evidence type="ECO:0000256" key="2">
    <source>
        <dbReference type="ARBA" id="ARBA00022801"/>
    </source>
</evidence>
<gene>
    <name evidence="6" type="ORF">GCM10025760_04490</name>
</gene>
<keyword evidence="3 4" id="KW-0326">Glycosidase</keyword>
<dbReference type="SUPFAM" id="SSF75005">
    <property type="entry name" value="Arabinanase/levansucrase/invertase"/>
    <property type="match status" value="1"/>
</dbReference>
<name>A0ABP9LVG8_9MICO</name>
<evidence type="ECO:0000313" key="7">
    <source>
        <dbReference type="Proteomes" id="UP001501407"/>
    </source>
</evidence>
<dbReference type="RefSeq" id="WP_194412336.1">
    <property type="nucleotide sequence ID" value="NZ_BAABKZ010000001.1"/>
</dbReference>
<evidence type="ECO:0000259" key="5">
    <source>
        <dbReference type="Pfam" id="PF17851"/>
    </source>
</evidence>
<feature type="domain" description="Beta-xylosidase C-terminal Concanavalin A-like" evidence="5">
    <location>
        <begin position="319"/>
        <end position="497"/>
    </location>
</feature>
<dbReference type="InterPro" id="IPR023296">
    <property type="entry name" value="Glyco_hydro_beta-prop_sf"/>
</dbReference>
<reference evidence="7" key="1">
    <citation type="journal article" date="2019" name="Int. J. Syst. Evol. Microbiol.">
        <title>The Global Catalogue of Microorganisms (GCM) 10K type strain sequencing project: providing services to taxonomists for standard genome sequencing and annotation.</title>
        <authorList>
            <consortium name="The Broad Institute Genomics Platform"/>
            <consortium name="The Broad Institute Genome Sequencing Center for Infectious Disease"/>
            <person name="Wu L."/>
            <person name="Ma J."/>
        </authorList>
    </citation>
    <scope>NUCLEOTIDE SEQUENCE [LARGE SCALE GENOMIC DNA]</scope>
    <source>
        <strain evidence="7">JCM 18959</strain>
    </source>
</reference>
<dbReference type="CDD" id="cd09001">
    <property type="entry name" value="GH43_FsAxh1-like"/>
    <property type="match status" value="1"/>
</dbReference>
<proteinExistence type="inferred from homology"/>
<evidence type="ECO:0000256" key="3">
    <source>
        <dbReference type="ARBA" id="ARBA00023295"/>
    </source>
</evidence>
<dbReference type="PANTHER" id="PTHR42812:SF12">
    <property type="entry name" value="BETA-XYLOSIDASE-RELATED"/>
    <property type="match status" value="1"/>
</dbReference>
<dbReference type="GO" id="GO:0016787">
    <property type="term" value="F:hydrolase activity"/>
    <property type="evidence" value="ECO:0007669"/>
    <property type="project" value="UniProtKB-KW"/>
</dbReference>
<keyword evidence="7" id="KW-1185">Reference proteome</keyword>
<dbReference type="Proteomes" id="UP001501407">
    <property type="component" value="Unassembled WGS sequence"/>
</dbReference>
<dbReference type="EMBL" id="BAABKZ010000001">
    <property type="protein sequence ID" value="GAA5085538.1"/>
    <property type="molecule type" value="Genomic_DNA"/>
</dbReference>
<dbReference type="Gene3D" id="2.115.10.20">
    <property type="entry name" value="Glycosyl hydrolase domain, family 43"/>
    <property type="match status" value="1"/>
</dbReference>
<comment type="similarity">
    <text evidence="1 4">Belongs to the glycosyl hydrolase 43 family.</text>
</comment>
<dbReference type="Gene3D" id="2.60.120.200">
    <property type="match status" value="1"/>
</dbReference>
<dbReference type="InterPro" id="IPR051795">
    <property type="entry name" value="Glycosyl_Hydrlase_43"/>
</dbReference>